<dbReference type="Proteomes" id="UP000322997">
    <property type="component" value="Unassembled WGS sequence"/>
</dbReference>
<dbReference type="GO" id="GO:0004671">
    <property type="term" value="F:protein C-terminal S-isoprenylcysteine carboxyl O-methyltransferase activity"/>
    <property type="evidence" value="ECO:0007669"/>
    <property type="project" value="InterPro"/>
</dbReference>
<evidence type="ECO:0008006" key="8">
    <source>
        <dbReference type="Google" id="ProtNLM"/>
    </source>
</evidence>
<reference evidence="6 7" key="1">
    <citation type="submission" date="2019-08" db="EMBL/GenBank/DDBJ databases">
        <title>Bacillus genomes from the desert of Cuatro Cienegas, Coahuila.</title>
        <authorList>
            <person name="Olmedo-Alvarez G."/>
        </authorList>
    </citation>
    <scope>NUCLEOTIDE SEQUENCE [LARGE SCALE GENOMIC DNA]</scope>
    <source>
        <strain evidence="6 7">CH108_3D</strain>
    </source>
</reference>
<dbReference type="Gene3D" id="1.20.120.1630">
    <property type="match status" value="1"/>
</dbReference>
<name>A0A5D4S014_9BACI</name>
<keyword evidence="2 5" id="KW-0812">Transmembrane</keyword>
<comment type="subcellular location">
    <subcellularLocation>
        <location evidence="1">Membrane</location>
        <topology evidence="1">Multi-pass membrane protein</topology>
    </subcellularLocation>
</comment>
<dbReference type="EMBL" id="VTEQ01000001">
    <property type="protein sequence ID" value="TYS56540.1"/>
    <property type="molecule type" value="Genomic_DNA"/>
</dbReference>
<proteinExistence type="predicted"/>
<evidence type="ECO:0000313" key="7">
    <source>
        <dbReference type="Proteomes" id="UP000322997"/>
    </source>
</evidence>
<dbReference type="GO" id="GO:0016020">
    <property type="term" value="C:membrane"/>
    <property type="evidence" value="ECO:0007669"/>
    <property type="project" value="UniProtKB-SubCell"/>
</dbReference>
<dbReference type="Pfam" id="PF04140">
    <property type="entry name" value="ICMT"/>
    <property type="match status" value="1"/>
</dbReference>
<keyword evidence="4 5" id="KW-0472">Membrane</keyword>
<sequence length="190" mass="22482">MNIFGVIFMILILQRFGELFIARSNEKWMKGRGGVEYGQNHYKWMVAMHAAFFLVLLMEAWSMGFALNPFWIPLFALFLVVQCGRVWAIVSLGRYWNTKIIVCRGAHVVAKGPYRFFKHPNYLIVTLELILIPLLFNAYLTMILFTLLNQWMLSVRIPEEERALRNETDYRDKHGRTRGYPVFRKNSDFY</sequence>
<feature type="transmembrane region" description="Helical" evidence="5">
    <location>
        <begin position="41"/>
        <end position="58"/>
    </location>
</feature>
<dbReference type="PANTHER" id="PTHR43847:SF1">
    <property type="entry name" value="BLL3993 PROTEIN"/>
    <property type="match status" value="1"/>
</dbReference>
<dbReference type="PANTHER" id="PTHR43847">
    <property type="entry name" value="BLL3993 PROTEIN"/>
    <property type="match status" value="1"/>
</dbReference>
<keyword evidence="3 5" id="KW-1133">Transmembrane helix</keyword>
<feature type="transmembrane region" description="Helical" evidence="5">
    <location>
        <begin position="70"/>
        <end position="90"/>
    </location>
</feature>
<evidence type="ECO:0000256" key="1">
    <source>
        <dbReference type="ARBA" id="ARBA00004141"/>
    </source>
</evidence>
<evidence type="ECO:0000256" key="3">
    <source>
        <dbReference type="ARBA" id="ARBA00022989"/>
    </source>
</evidence>
<dbReference type="InterPro" id="IPR007269">
    <property type="entry name" value="ICMT_MeTrfase"/>
</dbReference>
<organism evidence="6 7">
    <name type="scientific">Rossellomorea marisflavi</name>
    <dbReference type="NCBI Taxonomy" id="189381"/>
    <lineage>
        <taxon>Bacteria</taxon>
        <taxon>Bacillati</taxon>
        <taxon>Bacillota</taxon>
        <taxon>Bacilli</taxon>
        <taxon>Bacillales</taxon>
        <taxon>Bacillaceae</taxon>
        <taxon>Rossellomorea</taxon>
    </lineage>
</organism>
<evidence type="ECO:0000256" key="5">
    <source>
        <dbReference type="SAM" id="Phobius"/>
    </source>
</evidence>
<dbReference type="InterPro" id="IPR052527">
    <property type="entry name" value="Metal_cation-efflux_comp"/>
</dbReference>
<dbReference type="AlphaFoldDB" id="A0A5D4S014"/>
<feature type="transmembrane region" description="Helical" evidence="5">
    <location>
        <begin position="122"/>
        <end position="148"/>
    </location>
</feature>
<evidence type="ECO:0000313" key="6">
    <source>
        <dbReference type="EMBL" id="TYS56540.1"/>
    </source>
</evidence>
<evidence type="ECO:0000256" key="2">
    <source>
        <dbReference type="ARBA" id="ARBA00022692"/>
    </source>
</evidence>
<dbReference type="RefSeq" id="WP_079516269.1">
    <property type="nucleotide sequence ID" value="NZ_JBNILK010000001.1"/>
</dbReference>
<comment type="caution">
    <text evidence="6">The sequence shown here is derived from an EMBL/GenBank/DDBJ whole genome shotgun (WGS) entry which is preliminary data.</text>
</comment>
<gene>
    <name evidence="6" type="ORF">FZC83_02920</name>
</gene>
<protein>
    <recommendedName>
        <fullName evidence="8">Isoprenylcysteine carboxyl methyltransferase</fullName>
    </recommendedName>
</protein>
<evidence type="ECO:0000256" key="4">
    <source>
        <dbReference type="ARBA" id="ARBA00023136"/>
    </source>
</evidence>
<accession>A0A5D4S014</accession>